<proteinExistence type="predicted"/>
<accession>A0A6N8F844</accession>
<dbReference type="EMBL" id="WOCD01000003">
    <property type="protein sequence ID" value="MUH72716.1"/>
    <property type="molecule type" value="Genomic_DNA"/>
</dbReference>
<evidence type="ECO:0000313" key="1">
    <source>
        <dbReference type="EMBL" id="MUH72716.1"/>
    </source>
</evidence>
<gene>
    <name evidence="1" type="ORF">GNP35_09580</name>
</gene>
<evidence type="ECO:0008006" key="3">
    <source>
        <dbReference type="Google" id="ProtNLM"/>
    </source>
</evidence>
<evidence type="ECO:0000313" key="2">
    <source>
        <dbReference type="Proteomes" id="UP000439994"/>
    </source>
</evidence>
<sequence>MRYSTLKYISIFVIFLAISGATKASVILDVSGNGDSGQSVSAGEAVAVSFSTTAQFNNVSITAPIECFACIGSIWLHPTALGSTAPLTPISAFAFNSSSNNPFIVGVNLLPDDYFLILSIDSGFATWLGSSVPNVNAATSITSGPTFSSSPTGFVPTSTFNILNFNSALHFTVSNISAPSNVSEPTGLALLFTAFIVLTVRARKKTR</sequence>
<protein>
    <recommendedName>
        <fullName evidence="3">PEP-CTERM sorting domain-containing protein</fullName>
    </recommendedName>
</protein>
<organism evidence="1 2">
    <name type="scientific">Psychrosphaera haliotis</name>
    <dbReference type="NCBI Taxonomy" id="555083"/>
    <lineage>
        <taxon>Bacteria</taxon>
        <taxon>Pseudomonadati</taxon>
        <taxon>Pseudomonadota</taxon>
        <taxon>Gammaproteobacteria</taxon>
        <taxon>Alteromonadales</taxon>
        <taxon>Pseudoalteromonadaceae</taxon>
        <taxon>Psychrosphaera</taxon>
    </lineage>
</organism>
<keyword evidence="2" id="KW-1185">Reference proteome</keyword>
<dbReference type="RefSeq" id="WP_155695868.1">
    <property type="nucleotide sequence ID" value="NZ_WOCD01000003.1"/>
</dbReference>
<dbReference type="Proteomes" id="UP000439994">
    <property type="component" value="Unassembled WGS sequence"/>
</dbReference>
<reference evidence="1 2" key="1">
    <citation type="submission" date="2019-11" db="EMBL/GenBank/DDBJ databases">
        <title>P. haliotis isolates from Z. marina roots.</title>
        <authorList>
            <person name="Cohen M."/>
            <person name="Jospin G."/>
            <person name="Eisen J.A."/>
            <person name="Coil D.A."/>
        </authorList>
    </citation>
    <scope>NUCLEOTIDE SEQUENCE [LARGE SCALE GENOMIC DNA]</scope>
    <source>
        <strain evidence="1 2">UCD-MCMsp1aY</strain>
    </source>
</reference>
<dbReference type="AlphaFoldDB" id="A0A6N8F844"/>
<comment type="caution">
    <text evidence="1">The sequence shown here is derived from an EMBL/GenBank/DDBJ whole genome shotgun (WGS) entry which is preliminary data.</text>
</comment>
<name>A0A6N8F844_9GAMM</name>